<dbReference type="STRING" id="692418.SAMN04488029_4048"/>
<dbReference type="GO" id="GO:0004527">
    <property type="term" value="F:exonuclease activity"/>
    <property type="evidence" value="ECO:0007669"/>
    <property type="project" value="UniProtKB-KW"/>
</dbReference>
<comment type="catalytic activity">
    <reaction evidence="11">
        <text>Couples ATP hydrolysis with the unwinding of duplex DNA by translocating in the 3'-5' direction.</text>
        <dbReference type="EC" id="5.6.2.4"/>
    </reaction>
</comment>
<proteinExistence type="predicted"/>
<keyword evidence="8" id="KW-0238">DNA-binding</keyword>
<evidence type="ECO:0000256" key="10">
    <source>
        <dbReference type="ARBA" id="ARBA00023235"/>
    </source>
</evidence>
<dbReference type="Proteomes" id="UP000192472">
    <property type="component" value="Unassembled WGS sequence"/>
</dbReference>
<dbReference type="Pfam" id="PF00580">
    <property type="entry name" value="UvrD-helicase"/>
    <property type="match status" value="1"/>
</dbReference>
<keyword evidence="4 14" id="KW-0378">Hydrolase</keyword>
<evidence type="ECO:0000256" key="2">
    <source>
        <dbReference type="ARBA" id="ARBA00022741"/>
    </source>
</evidence>
<dbReference type="EMBL" id="FWYF01000005">
    <property type="protein sequence ID" value="SMD39110.1"/>
    <property type="molecule type" value="Genomic_DNA"/>
</dbReference>
<dbReference type="InterPro" id="IPR011604">
    <property type="entry name" value="PDDEXK-like_dom_sf"/>
</dbReference>
<keyword evidence="6 17" id="KW-0269">Exonuclease</keyword>
<dbReference type="Gene3D" id="1.10.3170.10">
    <property type="entry name" value="Recbcd, chain B, domain 2"/>
    <property type="match status" value="1"/>
</dbReference>
<accession>A0A1W2GR09</accession>
<evidence type="ECO:0000256" key="8">
    <source>
        <dbReference type="ARBA" id="ARBA00023125"/>
    </source>
</evidence>
<feature type="binding site" evidence="14">
    <location>
        <begin position="9"/>
        <end position="16"/>
    </location>
    <ligand>
        <name>ATP</name>
        <dbReference type="ChEBI" id="CHEBI:30616"/>
    </ligand>
</feature>
<evidence type="ECO:0000256" key="6">
    <source>
        <dbReference type="ARBA" id="ARBA00022839"/>
    </source>
</evidence>
<dbReference type="Gene3D" id="3.40.50.300">
    <property type="entry name" value="P-loop containing nucleotide triphosphate hydrolases"/>
    <property type="match status" value="3"/>
</dbReference>
<evidence type="ECO:0000256" key="7">
    <source>
        <dbReference type="ARBA" id="ARBA00022840"/>
    </source>
</evidence>
<keyword evidence="18" id="KW-1185">Reference proteome</keyword>
<dbReference type="InterPro" id="IPR014016">
    <property type="entry name" value="UvrD-like_ATP-bd"/>
</dbReference>
<dbReference type="InterPro" id="IPR014017">
    <property type="entry name" value="DNA_helicase_UvrD-like_C"/>
</dbReference>
<evidence type="ECO:0000256" key="13">
    <source>
        <dbReference type="ARBA" id="ARBA00048988"/>
    </source>
</evidence>
<dbReference type="GO" id="GO:0005829">
    <property type="term" value="C:cytosol"/>
    <property type="evidence" value="ECO:0007669"/>
    <property type="project" value="TreeGrafter"/>
</dbReference>
<name>A0A1W2GR09_REIFA</name>
<evidence type="ECO:0000259" key="15">
    <source>
        <dbReference type="PROSITE" id="PS51198"/>
    </source>
</evidence>
<evidence type="ECO:0000256" key="9">
    <source>
        <dbReference type="ARBA" id="ARBA00023204"/>
    </source>
</evidence>
<evidence type="ECO:0000256" key="4">
    <source>
        <dbReference type="ARBA" id="ARBA00022801"/>
    </source>
</evidence>
<reference evidence="17 18" key="1">
    <citation type="submission" date="2017-04" db="EMBL/GenBank/DDBJ databases">
        <authorList>
            <person name="Afonso C.L."/>
            <person name="Miller P.J."/>
            <person name="Scott M.A."/>
            <person name="Spackman E."/>
            <person name="Goraichik I."/>
            <person name="Dimitrov K.M."/>
            <person name="Suarez D.L."/>
            <person name="Swayne D.E."/>
        </authorList>
    </citation>
    <scope>NUCLEOTIDE SEQUENCE [LARGE SCALE GENOMIC DNA]</scope>
    <source>
        <strain evidence="17 18">DSM 26133</strain>
    </source>
</reference>
<evidence type="ECO:0000256" key="5">
    <source>
        <dbReference type="ARBA" id="ARBA00022806"/>
    </source>
</evidence>
<dbReference type="GO" id="GO:0003677">
    <property type="term" value="F:DNA binding"/>
    <property type="evidence" value="ECO:0007669"/>
    <property type="project" value="UniProtKB-KW"/>
</dbReference>
<keyword evidence="1" id="KW-0540">Nuclease</keyword>
<keyword evidence="3" id="KW-0227">DNA damage</keyword>
<feature type="domain" description="UvrD-like helicase ATP-binding" evidence="15">
    <location>
        <begin position="1"/>
        <end position="459"/>
    </location>
</feature>
<dbReference type="EC" id="5.6.2.4" evidence="12"/>
<dbReference type="PANTHER" id="PTHR11070">
    <property type="entry name" value="UVRD / RECB / PCRA DNA HELICASE FAMILY MEMBER"/>
    <property type="match status" value="1"/>
</dbReference>
<feature type="domain" description="UvrD-like helicase C-terminal" evidence="16">
    <location>
        <begin position="483"/>
        <end position="730"/>
    </location>
</feature>
<evidence type="ECO:0000313" key="18">
    <source>
        <dbReference type="Proteomes" id="UP000192472"/>
    </source>
</evidence>
<keyword evidence="10" id="KW-0413">Isomerase</keyword>
<evidence type="ECO:0000256" key="11">
    <source>
        <dbReference type="ARBA" id="ARBA00034617"/>
    </source>
</evidence>
<dbReference type="GO" id="GO:0043138">
    <property type="term" value="F:3'-5' DNA helicase activity"/>
    <property type="evidence" value="ECO:0007669"/>
    <property type="project" value="UniProtKB-EC"/>
</dbReference>
<evidence type="ECO:0000256" key="14">
    <source>
        <dbReference type="PROSITE-ProRule" id="PRU00560"/>
    </source>
</evidence>
<dbReference type="PROSITE" id="PS51198">
    <property type="entry name" value="UVRD_HELICASE_ATP_BIND"/>
    <property type="match status" value="1"/>
</dbReference>
<dbReference type="PROSITE" id="PS51217">
    <property type="entry name" value="UVRD_HELICASE_CTER"/>
    <property type="match status" value="1"/>
</dbReference>
<keyword evidence="5 14" id="KW-0347">Helicase</keyword>
<dbReference type="GO" id="GO:0016887">
    <property type="term" value="F:ATP hydrolysis activity"/>
    <property type="evidence" value="ECO:0007669"/>
    <property type="project" value="RHEA"/>
</dbReference>
<sequence>MKNFSIYRASAGSGKTYILTYNYIRLALQYPDYFKTVLAVTFTNKATEEMKSRILDTLEQLAKGQHAMSSDLMRELRIDEKQLSARSDALLRSILHNYSFFAVTTIDAFFQKIVRSFAREIGIQTGFKIELDQPKVISEVIDQMLMDMADDPQLIKWLTDFAIYQINQGKSWDTRNDIKNLSGELFNEFLVLNKHKVFDQLNQPNFIHDFILSLNQRREELVQDMRKIGANLKSVLENHHLTRDDFTYKAAGVGGYIDKVVDGDFAEPGKRVYDALEQGKWYSKGSDTGIAIENALTDGLADYLSAAIDYYFKYNKEYQSLQQVIKYIYTFGLLSRISEEINDYREINDLLLISDFPVFLNEIIIDSDAPYIYEKVGTRYKHYLIDEFQDTSGLQWNNFKPLIQDTLSAGNFSMVVGDIKQSIYRWRGGNWKILLEQIRKDIGEDFIQDEGLSTNRRSKQNIVEFNNDLFNQAPEMLESHLGTNLGDAIQANLNMNAAYAGSTQQLFDESGEGLINIQFYEKSDEIEEPDEFVIAELVKNIQRLQDANYQLNDIAILVRTNPQGRKIAQGLMAHAMQAGDDGYRYDIISNESLFIKNNPAVHLILQSLAWVANPNQALTMAQLNYACQQYGQRAKVITSAEEILSQMDELQKMNMSQMVETIIHHYKLFNHVADHAYLLAFQDLILDYLKYEKDSLTDFLIWWSDHDTRSIQVSEDQESMRLMTVHKSKGLQFKVVIIPYCQWKLDHSGTNEQLLWCKTNGSSVLEQVPYVPVRYKNDLSQTVFAKDFYLEKSDIYLDNLNLLYVALTRAEEALFILSQVNTNSRGITQVGDILFNYAKNKSLIHEELEVIEMGKLPAYSEYKGDSSDQVSLSAVDDSPPADRVKLRQKASILEETVIESINYGEIIHWIFSMIHSRKDFAMALDKAQIKFGLSDHEMADIKLKLREIWDKPQIAGWFDERWEVKNESSILLTNGKLKRPDRVIVSDNKAIVIDYKTGARSESHLRQVTEYKNILGEMGYDHVDGYLIYLSEPDVLGV</sequence>
<dbReference type="AlphaFoldDB" id="A0A1W2GR09"/>
<keyword evidence="7 14" id="KW-0067">ATP-binding</keyword>
<evidence type="ECO:0000256" key="12">
    <source>
        <dbReference type="ARBA" id="ARBA00034808"/>
    </source>
</evidence>
<evidence type="ECO:0000256" key="1">
    <source>
        <dbReference type="ARBA" id="ARBA00022722"/>
    </source>
</evidence>
<keyword evidence="9" id="KW-0234">DNA repair</keyword>
<dbReference type="GO" id="GO:0005524">
    <property type="term" value="F:ATP binding"/>
    <property type="evidence" value="ECO:0007669"/>
    <property type="project" value="UniProtKB-UniRule"/>
</dbReference>
<dbReference type="InterPro" id="IPR027417">
    <property type="entry name" value="P-loop_NTPase"/>
</dbReference>
<evidence type="ECO:0000313" key="17">
    <source>
        <dbReference type="EMBL" id="SMD39110.1"/>
    </source>
</evidence>
<gene>
    <name evidence="17" type="ORF">SAMN04488029_4048</name>
</gene>
<dbReference type="SUPFAM" id="SSF52540">
    <property type="entry name" value="P-loop containing nucleoside triphosphate hydrolases"/>
    <property type="match status" value="1"/>
</dbReference>
<dbReference type="Pfam" id="PF13361">
    <property type="entry name" value="UvrD_C"/>
    <property type="match status" value="2"/>
</dbReference>
<keyword evidence="2 14" id="KW-0547">Nucleotide-binding</keyword>
<evidence type="ECO:0000256" key="3">
    <source>
        <dbReference type="ARBA" id="ARBA00022763"/>
    </source>
</evidence>
<organism evidence="17 18">
    <name type="scientific">Reichenbachiella faecimaris</name>
    <dbReference type="NCBI Taxonomy" id="692418"/>
    <lineage>
        <taxon>Bacteria</taxon>
        <taxon>Pseudomonadati</taxon>
        <taxon>Bacteroidota</taxon>
        <taxon>Cytophagia</taxon>
        <taxon>Cytophagales</taxon>
        <taxon>Reichenbachiellaceae</taxon>
        <taxon>Reichenbachiella</taxon>
    </lineage>
</organism>
<dbReference type="GO" id="GO:0000725">
    <property type="term" value="P:recombinational repair"/>
    <property type="evidence" value="ECO:0007669"/>
    <property type="project" value="TreeGrafter"/>
</dbReference>
<dbReference type="InterPro" id="IPR000212">
    <property type="entry name" value="DNA_helicase_UvrD/REP"/>
</dbReference>
<protein>
    <recommendedName>
        <fullName evidence="12">DNA 3'-5' helicase</fullName>
        <ecNumber evidence="12">5.6.2.4</ecNumber>
    </recommendedName>
</protein>
<dbReference type="Gene3D" id="3.90.320.10">
    <property type="match status" value="1"/>
</dbReference>
<evidence type="ECO:0000259" key="16">
    <source>
        <dbReference type="PROSITE" id="PS51217"/>
    </source>
</evidence>
<dbReference type="PANTHER" id="PTHR11070:SF67">
    <property type="entry name" value="DNA 3'-5' HELICASE"/>
    <property type="match status" value="1"/>
</dbReference>
<comment type="catalytic activity">
    <reaction evidence="13">
        <text>ATP + H2O = ADP + phosphate + H(+)</text>
        <dbReference type="Rhea" id="RHEA:13065"/>
        <dbReference type="ChEBI" id="CHEBI:15377"/>
        <dbReference type="ChEBI" id="CHEBI:15378"/>
        <dbReference type="ChEBI" id="CHEBI:30616"/>
        <dbReference type="ChEBI" id="CHEBI:43474"/>
        <dbReference type="ChEBI" id="CHEBI:456216"/>
        <dbReference type="EC" id="5.6.2.4"/>
    </reaction>
</comment>